<comment type="caution">
    <text evidence="9">The sequence shown here is derived from an EMBL/GenBank/DDBJ whole genome shotgun (WGS) entry which is preliminary data.</text>
</comment>
<dbReference type="InterPro" id="IPR011182">
    <property type="entry name" value="L-Asp_DH"/>
</dbReference>
<dbReference type="InterPro" id="IPR005106">
    <property type="entry name" value="Asp/hSer_DH_NAD-bd"/>
</dbReference>
<comment type="pathway">
    <text evidence="6">Cofactor biosynthesis; NAD(+) biosynthesis; iminoaspartate from L-aspartate (dehydrogenase route): step 1/1.</text>
</comment>
<dbReference type="HAMAP" id="MF_01265">
    <property type="entry name" value="NadX"/>
    <property type="match status" value="1"/>
</dbReference>
<keyword evidence="2 6" id="KW-0662">Pyridine nucleotide biosynthesis</keyword>
<reference evidence="9 10" key="1">
    <citation type="submission" date="2009-12" db="EMBL/GenBank/DDBJ databases">
        <authorList>
            <person name="Shrivastava S."/>
            <person name="Madupu R."/>
            <person name="Durkin A.S."/>
            <person name="Torralba M."/>
            <person name="Methe B."/>
            <person name="Sutton G.G."/>
            <person name="Strausberg R.L."/>
            <person name="Nelson K.E."/>
        </authorList>
    </citation>
    <scope>NUCLEOTIDE SEQUENCE [LARGE SCALE GENOMIC DNA]</scope>
    <source>
        <strain evidence="9 10">W5455</strain>
    </source>
</reference>
<comment type="miscellaneous">
    <text evidence="6">The iminoaspartate product is unstable in aqueous solution and can decompose to oxaloacetate and ammonia.</text>
</comment>
<dbReference type="InterPro" id="IPR020626">
    <property type="entry name" value="Asp_DH_prok"/>
</dbReference>
<dbReference type="SUPFAM" id="SSF51735">
    <property type="entry name" value="NAD(P)-binding Rossmann-fold domains"/>
    <property type="match status" value="1"/>
</dbReference>
<evidence type="ECO:0000313" key="9">
    <source>
        <dbReference type="EMBL" id="EFB90404.1"/>
    </source>
</evidence>
<evidence type="ECO:0000259" key="8">
    <source>
        <dbReference type="Pfam" id="PF03447"/>
    </source>
</evidence>
<dbReference type="GO" id="GO:0033735">
    <property type="term" value="F:aspartate dehydrogenase [NAD(P)+] activity"/>
    <property type="evidence" value="ECO:0007669"/>
    <property type="project" value="UniProtKB-EC"/>
</dbReference>
<dbReference type="InterPro" id="IPR002811">
    <property type="entry name" value="Asp_DH"/>
</dbReference>
<dbReference type="EC" id="1.4.1.21" evidence="6"/>
<dbReference type="Gene3D" id="3.40.50.720">
    <property type="entry name" value="NAD(P)-binding Rossmann-like Domain"/>
    <property type="match status" value="1"/>
</dbReference>
<keyword evidence="10" id="KW-1185">Reference proteome</keyword>
<dbReference type="SUPFAM" id="SSF55347">
    <property type="entry name" value="Glyceraldehyde-3-phosphate dehydrogenase-like, C-terminal domain"/>
    <property type="match status" value="1"/>
</dbReference>
<feature type="domain" description="Aspartate/homoserine dehydrogenase NAD-binding" evidence="8">
    <location>
        <begin position="11"/>
        <end position="122"/>
    </location>
</feature>
<comment type="catalytic activity">
    <reaction evidence="6">
        <text>L-aspartate + NADP(+) + H2O = oxaloacetate + NH4(+) + NADPH + H(+)</text>
        <dbReference type="Rhea" id="RHEA:11784"/>
        <dbReference type="ChEBI" id="CHEBI:15377"/>
        <dbReference type="ChEBI" id="CHEBI:15378"/>
        <dbReference type="ChEBI" id="CHEBI:16452"/>
        <dbReference type="ChEBI" id="CHEBI:28938"/>
        <dbReference type="ChEBI" id="CHEBI:29991"/>
        <dbReference type="ChEBI" id="CHEBI:57783"/>
        <dbReference type="ChEBI" id="CHEBI:58349"/>
        <dbReference type="EC" id="1.4.1.21"/>
    </reaction>
</comment>
<evidence type="ECO:0000256" key="2">
    <source>
        <dbReference type="ARBA" id="ARBA00022642"/>
    </source>
</evidence>
<dbReference type="Gene3D" id="3.30.360.10">
    <property type="entry name" value="Dihydrodipicolinate Reductase, domain 2"/>
    <property type="match status" value="1"/>
</dbReference>
<evidence type="ECO:0000256" key="4">
    <source>
        <dbReference type="ARBA" id="ARBA00023002"/>
    </source>
</evidence>
<accession>A0ABP2HSV0</accession>
<evidence type="ECO:0000256" key="6">
    <source>
        <dbReference type="HAMAP-Rule" id="MF_01265"/>
    </source>
</evidence>
<feature type="domain" description="Aspartate dehydrogenase" evidence="7">
    <location>
        <begin position="170"/>
        <end position="255"/>
    </location>
</feature>
<dbReference type="PANTHER" id="PTHR31873">
    <property type="entry name" value="L-ASPARTATE DEHYDROGENASE-RELATED"/>
    <property type="match status" value="1"/>
</dbReference>
<dbReference type="EMBL" id="ADFP01000083">
    <property type="protein sequence ID" value="EFB90404.1"/>
    <property type="molecule type" value="Genomic_DNA"/>
</dbReference>
<keyword evidence="4 6" id="KW-0560">Oxidoreductase</keyword>
<feature type="binding site" evidence="6">
    <location>
        <position position="191"/>
    </location>
    <ligand>
        <name>NAD(+)</name>
        <dbReference type="ChEBI" id="CHEBI:57540"/>
    </ligand>
</feature>
<protein>
    <recommendedName>
        <fullName evidence="6">L-aspartate dehydrogenase</fullName>
        <ecNumber evidence="6">1.4.1.21</ecNumber>
    </recommendedName>
</protein>
<name>A0ABP2HSV0_9BACT</name>
<comment type="similarity">
    <text evidence="1 6">Belongs to the L-aspartate dehydrogenase family.</text>
</comment>
<evidence type="ECO:0000259" key="7">
    <source>
        <dbReference type="Pfam" id="PF01958"/>
    </source>
</evidence>
<evidence type="ECO:0000256" key="5">
    <source>
        <dbReference type="ARBA" id="ARBA00023027"/>
    </source>
</evidence>
<evidence type="ECO:0000256" key="3">
    <source>
        <dbReference type="ARBA" id="ARBA00022857"/>
    </source>
</evidence>
<evidence type="ECO:0000256" key="1">
    <source>
        <dbReference type="ARBA" id="ARBA00008331"/>
    </source>
</evidence>
<sequence length="268" mass="28018">MFTMKKAALIGCGALGSFVAHGLKKILSGDYELTGVLDLRAEAAQELAKECDTRACANLDELLSDAEMIIETAGGEVVRTYGETVLNSGCDLVILSVGALSDKNLKSALENAARSAGKKVYVVNGALGGLDVLQTMSMMAPTTALISITKAPESLNGAPFLEGKGLPENKTVKIFEGSVDDAIRGFPKNVNVAVATALASNCPDTKVIITSVPGMKDNKHCVHAENGIITTDISISSLPDPDNPKSSTSAAWSVLNLLKNLAAPVFYY</sequence>
<dbReference type="Proteomes" id="UP000006462">
    <property type="component" value="Unassembled WGS sequence"/>
</dbReference>
<gene>
    <name evidence="6" type="primary">nadX</name>
    <name evidence="9" type="ORF">HMPREF7215_0237</name>
</gene>
<evidence type="ECO:0000313" key="10">
    <source>
        <dbReference type="Proteomes" id="UP000006462"/>
    </source>
</evidence>
<proteinExistence type="inferred from homology"/>
<dbReference type="PANTHER" id="PTHR31873:SF6">
    <property type="entry name" value="ASPARTATE DEHYDROGENASE DOMAIN-CONTAINING PROTEIN"/>
    <property type="match status" value="1"/>
</dbReference>
<comment type="catalytic activity">
    <reaction evidence="6">
        <text>L-aspartate + NAD(+) + H2O = oxaloacetate + NH4(+) + NADH + H(+)</text>
        <dbReference type="Rhea" id="RHEA:11788"/>
        <dbReference type="ChEBI" id="CHEBI:15377"/>
        <dbReference type="ChEBI" id="CHEBI:15378"/>
        <dbReference type="ChEBI" id="CHEBI:16452"/>
        <dbReference type="ChEBI" id="CHEBI:28938"/>
        <dbReference type="ChEBI" id="CHEBI:29991"/>
        <dbReference type="ChEBI" id="CHEBI:57540"/>
        <dbReference type="ChEBI" id="CHEBI:57945"/>
        <dbReference type="EC" id="1.4.1.21"/>
    </reaction>
</comment>
<comment type="function">
    <text evidence="6">Specifically catalyzes the NAD or NADP-dependent dehydrogenation of L-aspartate to iminoaspartate.</text>
</comment>
<dbReference type="Pfam" id="PF03447">
    <property type="entry name" value="NAD_binding_3"/>
    <property type="match status" value="1"/>
</dbReference>
<feature type="binding site" evidence="6">
    <location>
        <position position="126"/>
    </location>
    <ligand>
        <name>NAD(+)</name>
        <dbReference type="ChEBI" id="CHEBI:57540"/>
    </ligand>
</feature>
<dbReference type="InterPro" id="IPR036291">
    <property type="entry name" value="NAD(P)-bd_dom_sf"/>
</dbReference>
<feature type="active site" evidence="6">
    <location>
        <position position="220"/>
    </location>
</feature>
<organism evidence="9 10">
    <name type="scientific">Pyramidobacter piscolens W5455</name>
    <dbReference type="NCBI Taxonomy" id="352165"/>
    <lineage>
        <taxon>Bacteria</taxon>
        <taxon>Thermotogati</taxon>
        <taxon>Synergistota</taxon>
        <taxon>Synergistia</taxon>
        <taxon>Synergistales</taxon>
        <taxon>Dethiosulfovibrionaceae</taxon>
        <taxon>Pyramidobacter</taxon>
    </lineage>
</organism>
<dbReference type="Pfam" id="PF01958">
    <property type="entry name" value="Asp_DH_C"/>
    <property type="match status" value="1"/>
</dbReference>
<dbReference type="PIRSF" id="PIRSF005227">
    <property type="entry name" value="Asp_dh_NAD_syn"/>
    <property type="match status" value="1"/>
</dbReference>
<keyword evidence="5 6" id="KW-0520">NAD</keyword>
<keyword evidence="3 6" id="KW-0521">NADP</keyword>